<proteinExistence type="predicted"/>
<feature type="domain" description="DUF4216" evidence="3">
    <location>
        <begin position="502"/>
        <end position="574"/>
    </location>
</feature>
<dbReference type="PANTHER" id="PTHR48258:SF3">
    <property type="entry name" value="FK506-BINDING PROTEIN 4-LIKE ISOFORM X1"/>
    <property type="match status" value="1"/>
</dbReference>
<sequence length="876" mass="101239">MPIDKSWMQKSRVSSEYHKGVLEFLDFAFTNAPGKEMLSCPCIRCNNCVMQKREIITNESDMHDEMEEMLNDAFGMLMPNEESERSPHVHEEFEKPNKDANKFYNLLREADHELYPGNKSFTMLLELLKEALLEDCMLYSKEHANANECVVCGVSRWKSSDDNCTDEFTKHIEKNICDSIVGTLLSIDGKSKDNFNSRLDLQAMGIRDQLHPIQRGNRVMLPAACYLLTSNEKKEFCKFLKEVKVPDGYASNISRCVQVNERKIFGLKSHDCHVLMQQLLPLAIRGVLHKNVCAVIVELCNFFKQLCSKVLKTDQLEHLENDIIVTLCKLERIFSPSFFDVMVHLPIHLASEAKIAGPMQYRWMYPIERYLRTLKSYVRNKSRPEGSIAEGEHKQSIRVKPRIRARDVDLFHRREFISWFEERVQFLNTYYHCLVDQVHQLHVIEDTSLMGSDFTQENEKRKKKTRNSGVVVTAEVSSFASGRDKNPIPGHVYYYGVLTDVIELHYLGGNRVILFKCDWWDVINSGRGMKKDEYGFTCLNFERTICTDEPFVLASQAKQVFYVQNSNEENWHTVEMSHRRGRVQIVSPEDELDNLQQLLDIQPTATTTPSSSDPSDSSDPSVVGSSSSKKRTRGLTGERLSSYMGTLVRSQHNVPIQVQDWNHVSEDVKEKIWALVLMRRDCAIDLHTYRMMIRGGSSTFGVHLRPRKDGTPVDDHSKEIMDQFQQLLSQPEGTSSSTSASSGASTYVDEIYTQVMGPERHGRVRRYGFGPTPTSIFGYTSRRRSRVILSTQLENAQEMLIAAEQKFTTTTEELSNVKDELSHVKETFEERLIEVQKKTREEVKEEFEEKMMEMQRKMQTQMQEQMMQMMQQFQQK</sequence>
<accession>A0A438FIH0</accession>
<name>A0A438FIH0_VITVI</name>
<dbReference type="InterPro" id="IPR025312">
    <property type="entry name" value="DUF4216"/>
</dbReference>
<organism evidence="6 7">
    <name type="scientific">Vitis vinifera</name>
    <name type="common">Grape</name>
    <dbReference type="NCBI Taxonomy" id="29760"/>
    <lineage>
        <taxon>Eukaryota</taxon>
        <taxon>Viridiplantae</taxon>
        <taxon>Streptophyta</taxon>
        <taxon>Embryophyta</taxon>
        <taxon>Tracheophyta</taxon>
        <taxon>Spermatophyta</taxon>
        <taxon>Magnoliopsida</taxon>
        <taxon>eudicotyledons</taxon>
        <taxon>Gunneridae</taxon>
        <taxon>Pentapetalae</taxon>
        <taxon>rosids</taxon>
        <taxon>Vitales</taxon>
        <taxon>Vitaceae</taxon>
        <taxon>Viteae</taxon>
        <taxon>Vitis</taxon>
    </lineage>
</organism>
<evidence type="ECO:0000256" key="2">
    <source>
        <dbReference type="SAM" id="MobiDB-lite"/>
    </source>
</evidence>
<evidence type="ECO:0000256" key="1">
    <source>
        <dbReference type="SAM" id="Coils"/>
    </source>
</evidence>
<keyword evidence="1" id="KW-0175">Coiled coil</keyword>
<feature type="region of interest" description="Disordered" evidence="2">
    <location>
        <begin position="604"/>
        <end position="636"/>
    </location>
</feature>
<evidence type="ECO:0000313" key="6">
    <source>
        <dbReference type="EMBL" id="RVW59540.1"/>
    </source>
</evidence>
<evidence type="ECO:0000313" key="7">
    <source>
        <dbReference type="Proteomes" id="UP000288805"/>
    </source>
</evidence>
<gene>
    <name evidence="6" type="ORF">CK203_104796</name>
</gene>
<dbReference type="InterPro" id="IPR004252">
    <property type="entry name" value="Probable_transposase_24"/>
</dbReference>
<dbReference type="InterPro" id="IPR029480">
    <property type="entry name" value="Transpos_assoc"/>
</dbReference>
<dbReference type="Pfam" id="PF13960">
    <property type="entry name" value="DUF4218"/>
    <property type="match status" value="1"/>
</dbReference>
<dbReference type="AlphaFoldDB" id="A0A438FIH0"/>
<feature type="compositionally biased region" description="Low complexity" evidence="2">
    <location>
        <begin position="609"/>
        <end position="627"/>
    </location>
</feature>
<dbReference type="Pfam" id="PF13963">
    <property type="entry name" value="Transpos_assoc"/>
    <property type="match status" value="1"/>
</dbReference>
<reference evidence="6 7" key="1">
    <citation type="journal article" date="2018" name="PLoS Genet.">
        <title>Population sequencing reveals clonal diversity and ancestral inbreeding in the grapevine cultivar Chardonnay.</title>
        <authorList>
            <person name="Roach M.J."/>
            <person name="Johnson D.L."/>
            <person name="Bohlmann J."/>
            <person name="van Vuuren H.J."/>
            <person name="Jones S.J."/>
            <person name="Pretorius I.S."/>
            <person name="Schmidt S.A."/>
            <person name="Borneman A.R."/>
        </authorList>
    </citation>
    <scope>NUCLEOTIDE SEQUENCE [LARGE SCALE GENOMIC DNA]</scope>
    <source>
        <strain evidence="7">cv. Chardonnay</strain>
        <tissue evidence="6">Leaf</tissue>
    </source>
</reference>
<evidence type="ECO:0000259" key="5">
    <source>
        <dbReference type="Pfam" id="PF13963"/>
    </source>
</evidence>
<dbReference type="Pfam" id="PF03004">
    <property type="entry name" value="Transposase_24"/>
    <property type="match status" value="1"/>
</dbReference>
<dbReference type="PANTHER" id="PTHR48258">
    <property type="entry name" value="DUF4218 DOMAIN-CONTAINING PROTEIN-RELATED"/>
    <property type="match status" value="1"/>
</dbReference>
<feature type="domain" description="Transposase-associated" evidence="5">
    <location>
        <begin position="5"/>
        <end position="56"/>
    </location>
</feature>
<evidence type="ECO:0008006" key="8">
    <source>
        <dbReference type="Google" id="ProtNLM"/>
    </source>
</evidence>
<feature type="domain" description="DUF4218" evidence="4">
    <location>
        <begin position="306"/>
        <end position="393"/>
    </location>
</feature>
<dbReference type="InterPro" id="IPR025452">
    <property type="entry name" value="DUF4218"/>
</dbReference>
<feature type="coiled-coil region" evidence="1">
    <location>
        <begin position="786"/>
        <end position="864"/>
    </location>
</feature>
<comment type="caution">
    <text evidence="6">The sequence shown here is derived from an EMBL/GenBank/DDBJ whole genome shotgun (WGS) entry which is preliminary data.</text>
</comment>
<evidence type="ECO:0000259" key="4">
    <source>
        <dbReference type="Pfam" id="PF13960"/>
    </source>
</evidence>
<dbReference type="Proteomes" id="UP000288805">
    <property type="component" value="Unassembled WGS sequence"/>
</dbReference>
<protein>
    <recommendedName>
        <fullName evidence="8">DUF4218 domain-containing protein</fullName>
    </recommendedName>
</protein>
<dbReference type="EMBL" id="QGNW01000887">
    <property type="protein sequence ID" value="RVW59540.1"/>
    <property type="molecule type" value="Genomic_DNA"/>
</dbReference>
<dbReference type="Pfam" id="PF13952">
    <property type="entry name" value="DUF4216"/>
    <property type="match status" value="1"/>
</dbReference>
<evidence type="ECO:0000259" key="3">
    <source>
        <dbReference type="Pfam" id="PF13952"/>
    </source>
</evidence>